<gene>
    <name evidence="1" type="ORF">LOK49_LG06G03399</name>
</gene>
<evidence type="ECO:0000313" key="2">
    <source>
        <dbReference type="Proteomes" id="UP001060215"/>
    </source>
</evidence>
<dbReference type="EMBL" id="CM045762">
    <property type="protein sequence ID" value="KAI8012324.1"/>
    <property type="molecule type" value="Genomic_DNA"/>
</dbReference>
<organism evidence="1 2">
    <name type="scientific">Camellia lanceoleosa</name>
    <dbReference type="NCBI Taxonomy" id="1840588"/>
    <lineage>
        <taxon>Eukaryota</taxon>
        <taxon>Viridiplantae</taxon>
        <taxon>Streptophyta</taxon>
        <taxon>Embryophyta</taxon>
        <taxon>Tracheophyta</taxon>
        <taxon>Spermatophyta</taxon>
        <taxon>Magnoliopsida</taxon>
        <taxon>eudicotyledons</taxon>
        <taxon>Gunneridae</taxon>
        <taxon>Pentapetalae</taxon>
        <taxon>asterids</taxon>
        <taxon>Ericales</taxon>
        <taxon>Theaceae</taxon>
        <taxon>Camellia</taxon>
    </lineage>
</organism>
<dbReference type="Proteomes" id="UP001060215">
    <property type="component" value="Chromosome 5"/>
</dbReference>
<accession>A0ACC0HHY4</accession>
<reference evidence="1 2" key="1">
    <citation type="journal article" date="2022" name="Plant J.">
        <title>Chromosome-level genome of Camellia lanceoleosa provides a valuable resource for understanding genome evolution and self-incompatibility.</title>
        <authorList>
            <person name="Gong W."/>
            <person name="Xiao S."/>
            <person name="Wang L."/>
            <person name="Liao Z."/>
            <person name="Chang Y."/>
            <person name="Mo W."/>
            <person name="Hu G."/>
            <person name="Li W."/>
            <person name="Zhao G."/>
            <person name="Zhu H."/>
            <person name="Hu X."/>
            <person name="Ji K."/>
            <person name="Xiang X."/>
            <person name="Song Q."/>
            <person name="Yuan D."/>
            <person name="Jin S."/>
            <person name="Zhang L."/>
        </authorList>
    </citation>
    <scope>NUCLEOTIDE SEQUENCE [LARGE SCALE GENOMIC DNA]</scope>
    <source>
        <tissue evidence="1">Fresh and healthy young leaves</tissue>
    </source>
</reference>
<comment type="caution">
    <text evidence="1">The sequence shown here is derived from an EMBL/GenBank/DDBJ whole genome shotgun (WGS) entry which is preliminary data.</text>
</comment>
<evidence type="ECO:0000313" key="1">
    <source>
        <dbReference type="EMBL" id="KAI8012324.1"/>
    </source>
</evidence>
<name>A0ACC0HHY4_9ERIC</name>
<protein>
    <submittedName>
        <fullName evidence="1">Uncharacterized protein</fullName>
    </submittedName>
</protein>
<proteinExistence type="predicted"/>
<sequence length="82" mass="9391">MKGRLKFLEGVQLRWPGTKSKLEASTQTLVLSSQLLSLIARFRTSMCQGAFRWLDFTLLSLLSEKDILRLMSILFQMMGLIP</sequence>
<keyword evidence="2" id="KW-1185">Reference proteome</keyword>